<dbReference type="InterPro" id="IPR023846">
    <property type="entry name" value="CHP04042_MSMEG0570"/>
</dbReference>
<keyword evidence="2" id="KW-1185">Reference proteome</keyword>
<organism evidence="1 2">
    <name type="scientific">Solimonas aquatica</name>
    <dbReference type="NCBI Taxonomy" id="489703"/>
    <lineage>
        <taxon>Bacteria</taxon>
        <taxon>Pseudomonadati</taxon>
        <taxon>Pseudomonadota</taxon>
        <taxon>Gammaproteobacteria</taxon>
        <taxon>Nevskiales</taxon>
        <taxon>Nevskiaceae</taxon>
        <taxon>Solimonas</taxon>
    </lineage>
</organism>
<dbReference type="RefSeq" id="WP_093288522.1">
    <property type="nucleotide sequence ID" value="NZ_FOFS01000013.1"/>
</dbReference>
<dbReference type="OrthoDB" id="195104at2"/>
<proteinExistence type="predicted"/>
<gene>
    <name evidence="1" type="ORF">SAMN04488038_11355</name>
</gene>
<reference evidence="1 2" key="1">
    <citation type="submission" date="2016-10" db="EMBL/GenBank/DDBJ databases">
        <authorList>
            <person name="de Groot N.N."/>
        </authorList>
    </citation>
    <scope>NUCLEOTIDE SEQUENCE [LARGE SCALE GENOMIC DNA]</scope>
    <source>
        <strain evidence="1 2">DSM 25927</strain>
    </source>
</reference>
<dbReference type="AlphaFoldDB" id="A0A1H9KE08"/>
<accession>A0A1H9KE08</accession>
<dbReference type="NCBIfam" id="TIGR04042">
    <property type="entry name" value="MSMEG_0570_fam"/>
    <property type="match status" value="1"/>
</dbReference>
<evidence type="ECO:0000313" key="1">
    <source>
        <dbReference type="EMBL" id="SEQ97165.1"/>
    </source>
</evidence>
<protein>
    <submittedName>
        <fullName evidence="1">MSMEG_0570 family protein</fullName>
    </submittedName>
</protein>
<dbReference type="STRING" id="489703.SAMN04488038_11355"/>
<dbReference type="Proteomes" id="UP000199233">
    <property type="component" value="Unassembled WGS sequence"/>
</dbReference>
<dbReference type="EMBL" id="FOFS01000013">
    <property type="protein sequence ID" value="SEQ97165.1"/>
    <property type="molecule type" value="Genomic_DNA"/>
</dbReference>
<sequence length="93" mass="10566">MPEMHFRVRWPDDSTSVCYSPSSTIQEAFVLQQAYARDEFVQRSRDALLHASERVAQKYGYGCGHALAQIAEIERRAQQYPPQSTVTVEAFGV</sequence>
<name>A0A1H9KE08_9GAMM</name>
<evidence type="ECO:0000313" key="2">
    <source>
        <dbReference type="Proteomes" id="UP000199233"/>
    </source>
</evidence>